<gene>
    <name evidence="1" type="ORF">QQF64_025969</name>
</gene>
<protein>
    <submittedName>
        <fullName evidence="1">Uncharacterized protein</fullName>
    </submittedName>
</protein>
<accession>A0ABR3NQJ7</accession>
<comment type="caution">
    <text evidence="1">The sequence shown here is derived from an EMBL/GenBank/DDBJ whole genome shotgun (WGS) entry which is preliminary data.</text>
</comment>
<dbReference type="Proteomes" id="UP001558613">
    <property type="component" value="Unassembled WGS sequence"/>
</dbReference>
<keyword evidence="2" id="KW-1185">Reference proteome</keyword>
<feature type="non-terminal residue" evidence="1">
    <location>
        <position position="81"/>
    </location>
</feature>
<feature type="non-terminal residue" evidence="1">
    <location>
        <position position="1"/>
    </location>
</feature>
<reference evidence="1 2" key="1">
    <citation type="submission" date="2023-09" db="EMBL/GenBank/DDBJ databases">
        <authorList>
            <person name="Wang M."/>
        </authorList>
    </citation>
    <scope>NUCLEOTIDE SEQUENCE [LARGE SCALE GENOMIC DNA]</scope>
    <source>
        <strain evidence="1">GT-2023</strain>
        <tissue evidence="1">Liver</tissue>
    </source>
</reference>
<name>A0ABR3NQJ7_9TELE</name>
<proteinExistence type="predicted"/>
<sequence>TDQHLAFITATGLCVKDKSMCRKQSKKDHQIQRAVENAESRWQAQVNTKHQFQISNNCISAKYCPILTNYTSMESLFIQLS</sequence>
<dbReference type="EMBL" id="JAYMGO010000003">
    <property type="protein sequence ID" value="KAL1279296.1"/>
    <property type="molecule type" value="Genomic_DNA"/>
</dbReference>
<evidence type="ECO:0000313" key="2">
    <source>
        <dbReference type="Proteomes" id="UP001558613"/>
    </source>
</evidence>
<organism evidence="1 2">
    <name type="scientific">Cirrhinus molitorella</name>
    <name type="common">mud carp</name>
    <dbReference type="NCBI Taxonomy" id="172907"/>
    <lineage>
        <taxon>Eukaryota</taxon>
        <taxon>Metazoa</taxon>
        <taxon>Chordata</taxon>
        <taxon>Craniata</taxon>
        <taxon>Vertebrata</taxon>
        <taxon>Euteleostomi</taxon>
        <taxon>Actinopterygii</taxon>
        <taxon>Neopterygii</taxon>
        <taxon>Teleostei</taxon>
        <taxon>Ostariophysi</taxon>
        <taxon>Cypriniformes</taxon>
        <taxon>Cyprinidae</taxon>
        <taxon>Labeoninae</taxon>
        <taxon>Labeonini</taxon>
        <taxon>Cirrhinus</taxon>
    </lineage>
</organism>
<evidence type="ECO:0000313" key="1">
    <source>
        <dbReference type="EMBL" id="KAL1279296.1"/>
    </source>
</evidence>